<dbReference type="Proteomes" id="UP001428341">
    <property type="component" value="Unassembled WGS sequence"/>
</dbReference>
<dbReference type="EMBL" id="JBCGBO010000024">
    <property type="protein sequence ID" value="KAK9181733.1"/>
    <property type="molecule type" value="Genomic_DNA"/>
</dbReference>
<organism evidence="1 2">
    <name type="scientific">Citrus x changshan-huyou</name>
    <dbReference type="NCBI Taxonomy" id="2935761"/>
    <lineage>
        <taxon>Eukaryota</taxon>
        <taxon>Viridiplantae</taxon>
        <taxon>Streptophyta</taxon>
        <taxon>Embryophyta</taxon>
        <taxon>Tracheophyta</taxon>
        <taxon>Spermatophyta</taxon>
        <taxon>Magnoliopsida</taxon>
        <taxon>eudicotyledons</taxon>
        <taxon>Gunneridae</taxon>
        <taxon>Pentapetalae</taxon>
        <taxon>rosids</taxon>
        <taxon>malvids</taxon>
        <taxon>Sapindales</taxon>
        <taxon>Rutaceae</taxon>
        <taxon>Aurantioideae</taxon>
        <taxon>Citrus</taxon>
    </lineage>
</organism>
<reference evidence="1 2" key="1">
    <citation type="submission" date="2024-05" db="EMBL/GenBank/DDBJ databases">
        <title>Haplotype-resolved chromosome-level genome assembly of Huyou (Citrus changshanensis).</title>
        <authorList>
            <person name="Miao C."/>
            <person name="Chen W."/>
            <person name="Wu Y."/>
            <person name="Wang L."/>
            <person name="Zhao S."/>
            <person name="Grierson D."/>
            <person name="Xu C."/>
            <person name="Chen K."/>
        </authorList>
    </citation>
    <scope>NUCLEOTIDE SEQUENCE [LARGE SCALE GENOMIC DNA]</scope>
    <source>
        <strain evidence="1">01-14</strain>
        <tissue evidence="1">Leaf</tissue>
    </source>
</reference>
<keyword evidence="2" id="KW-1185">Reference proteome</keyword>
<dbReference type="AlphaFoldDB" id="A0AAP0LNQ6"/>
<proteinExistence type="predicted"/>
<protein>
    <submittedName>
        <fullName evidence="1">Uncharacterized protein</fullName>
    </submittedName>
</protein>
<sequence length="87" mass="10275">MFEQLEQCFDSIVDNSSNGKSAIPFSYYKNKNGVAVVFIALYYNNQRRFRMFQTVPFFLECNSLRNRPIQSEDVQVCQRQQHKAPSR</sequence>
<name>A0AAP0LNQ6_9ROSI</name>
<accession>A0AAP0LNQ6</accession>
<comment type="caution">
    <text evidence="1">The sequence shown here is derived from an EMBL/GenBank/DDBJ whole genome shotgun (WGS) entry which is preliminary data.</text>
</comment>
<evidence type="ECO:0000313" key="1">
    <source>
        <dbReference type="EMBL" id="KAK9181733.1"/>
    </source>
</evidence>
<evidence type="ECO:0000313" key="2">
    <source>
        <dbReference type="Proteomes" id="UP001428341"/>
    </source>
</evidence>
<gene>
    <name evidence="1" type="ORF">WN944_024872</name>
</gene>